<feature type="compositionally biased region" description="Basic and acidic residues" evidence="1">
    <location>
        <begin position="140"/>
        <end position="152"/>
    </location>
</feature>
<feature type="region of interest" description="Disordered" evidence="1">
    <location>
        <begin position="118"/>
        <end position="183"/>
    </location>
</feature>
<dbReference type="Proteomes" id="UP000001996">
    <property type="component" value="Unassembled WGS sequence"/>
</dbReference>
<dbReference type="PANTHER" id="PTHR36911:SF1">
    <property type="entry name" value="LIM ZINC-BINDING DOMAIN-CONTAINING PROTEIN"/>
    <property type="match status" value="1"/>
</dbReference>
<accession>A5E4M2</accession>
<evidence type="ECO:0000313" key="2">
    <source>
        <dbReference type="EMBL" id="EDK46380.1"/>
    </source>
</evidence>
<dbReference type="GeneID" id="5231687"/>
<dbReference type="STRING" id="379508.A5E4M2"/>
<organism evidence="2 3">
    <name type="scientific">Lodderomyces elongisporus (strain ATCC 11503 / CBS 2605 / JCM 1781 / NBRC 1676 / NRRL YB-4239)</name>
    <name type="common">Yeast</name>
    <name type="synonym">Saccharomyces elongisporus</name>
    <dbReference type="NCBI Taxonomy" id="379508"/>
    <lineage>
        <taxon>Eukaryota</taxon>
        <taxon>Fungi</taxon>
        <taxon>Dikarya</taxon>
        <taxon>Ascomycota</taxon>
        <taxon>Saccharomycotina</taxon>
        <taxon>Pichiomycetes</taxon>
        <taxon>Debaryomycetaceae</taxon>
        <taxon>Candida/Lodderomyces clade</taxon>
        <taxon>Lodderomyces</taxon>
    </lineage>
</organism>
<feature type="compositionally biased region" description="Polar residues" evidence="1">
    <location>
        <begin position="160"/>
        <end position="173"/>
    </location>
</feature>
<dbReference type="OrthoDB" id="3981267at2759"/>
<dbReference type="InParanoid" id="A5E4M2"/>
<dbReference type="AlphaFoldDB" id="A5E4M2"/>
<dbReference type="KEGG" id="lel:PVL30_004281"/>
<name>A5E4M2_LODEL</name>
<evidence type="ECO:0000256" key="1">
    <source>
        <dbReference type="SAM" id="MobiDB-lite"/>
    </source>
</evidence>
<protein>
    <submittedName>
        <fullName evidence="2">Uncharacterized protein</fullName>
    </submittedName>
</protein>
<keyword evidence="3" id="KW-1185">Reference proteome</keyword>
<gene>
    <name evidence="2" type="ORF">LELG_04561</name>
</gene>
<proteinExistence type="predicted"/>
<dbReference type="eggNOG" id="ENOG502S6B4">
    <property type="taxonomic scope" value="Eukaryota"/>
</dbReference>
<dbReference type="EMBL" id="CH981529">
    <property type="protein sequence ID" value="EDK46380.1"/>
    <property type="molecule type" value="Genomic_DNA"/>
</dbReference>
<reference evidence="2 3" key="1">
    <citation type="journal article" date="2009" name="Nature">
        <title>Evolution of pathogenicity and sexual reproduction in eight Candida genomes.</title>
        <authorList>
            <person name="Butler G."/>
            <person name="Rasmussen M.D."/>
            <person name="Lin M.F."/>
            <person name="Santos M.A."/>
            <person name="Sakthikumar S."/>
            <person name="Munro C.A."/>
            <person name="Rheinbay E."/>
            <person name="Grabherr M."/>
            <person name="Forche A."/>
            <person name="Reedy J.L."/>
            <person name="Agrafioti I."/>
            <person name="Arnaud M.B."/>
            <person name="Bates S."/>
            <person name="Brown A.J."/>
            <person name="Brunke S."/>
            <person name="Costanzo M.C."/>
            <person name="Fitzpatrick D.A."/>
            <person name="de Groot P.W."/>
            <person name="Harris D."/>
            <person name="Hoyer L.L."/>
            <person name="Hube B."/>
            <person name="Klis F.M."/>
            <person name="Kodira C."/>
            <person name="Lennard N."/>
            <person name="Logue M.E."/>
            <person name="Martin R."/>
            <person name="Neiman A.M."/>
            <person name="Nikolaou E."/>
            <person name="Quail M.A."/>
            <person name="Quinn J."/>
            <person name="Santos M.C."/>
            <person name="Schmitzberger F.F."/>
            <person name="Sherlock G."/>
            <person name="Shah P."/>
            <person name="Silverstein K.A."/>
            <person name="Skrzypek M.S."/>
            <person name="Soll D."/>
            <person name="Staggs R."/>
            <person name="Stansfield I."/>
            <person name="Stumpf M.P."/>
            <person name="Sudbery P.E."/>
            <person name="Srikantha T."/>
            <person name="Zeng Q."/>
            <person name="Berman J."/>
            <person name="Berriman M."/>
            <person name="Heitman J."/>
            <person name="Gow N.A."/>
            <person name="Lorenz M.C."/>
            <person name="Birren B.W."/>
            <person name="Kellis M."/>
            <person name="Cuomo C.A."/>
        </authorList>
    </citation>
    <scope>NUCLEOTIDE SEQUENCE [LARGE SCALE GENOMIC DNA]</scope>
    <source>
        <strain evidence="3">ATCC 11503 / BCRC 21390 / CBS 2605 / JCM 1781 / NBRC 1676 / NRRL YB-4239</strain>
    </source>
</reference>
<evidence type="ECO:0000313" key="3">
    <source>
        <dbReference type="Proteomes" id="UP000001996"/>
    </source>
</evidence>
<dbReference type="PANTHER" id="PTHR36911">
    <property type="entry name" value="LIM ZINC-BINDING DOMAIN-CONTAINING PROTEIN-RELATED"/>
    <property type="match status" value="1"/>
</dbReference>
<dbReference type="VEuPathDB" id="FungiDB:LELG_04561"/>
<dbReference type="HOGENOM" id="CLU_702214_0_0_1"/>
<sequence>MSKHPLLFPHEELQFLNATPNTPLNNNYNNNKAAMELQPNQFTSPIRKAPPVPNNTPNTVNYNHKLEQMHQELYLSLKQTVFKIASSPNYRHALLMPDYVVAEARAIIETAWAGISANNKEQGDDDDDDDVNNNTNNNKNDTKSDVLKRVDMADGGVTAAENNKNNVASSNPPHGNIDPSAPRKLPNEDCIPWLDQQLNFCILPNNNLNNVNNNANHNNNNKKHVLHQTSQQLQQKLPKPHELDVYSMLNPKKTLNMGYREKIVSWLSHIPHLLDTETNEITMDCYPGVVADNLSSNISSLYSISAKEEFAGPREIDLADIEDLLEFQAQKITRYVTRLYGEEFDSNGGSVEKDCANGKAEGGVARCSEENGAIAMEEDMTATFPIAESTNIP</sequence>